<reference evidence="1 2" key="1">
    <citation type="submission" date="2024-02" db="EMBL/GenBank/DDBJ databases">
        <authorList>
            <person name="Vignale AGUSTIN F."/>
            <person name="Sosa J E."/>
            <person name="Modenutti C."/>
        </authorList>
    </citation>
    <scope>NUCLEOTIDE SEQUENCE [LARGE SCALE GENOMIC DNA]</scope>
</reference>
<dbReference type="EMBL" id="CAUOFW020000688">
    <property type="protein sequence ID" value="CAK9135040.1"/>
    <property type="molecule type" value="Genomic_DNA"/>
</dbReference>
<keyword evidence="2" id="KW-1185">Reference proteome</keyword>
<evidence type="ECO:0000313" key="1">
    <source>
        <dbReference type="EMBL" id="CAK9135040.1"/>
    </source>
</evidence>
<protein>
    <submittedName>
        <fullName evidence="1">Uncharacterized protein</fullName>
    </submittedName>
</protein>
<accession>A0ABC8QRA5</accession>
<organism evidence="1 2">
    <name type="scientific">Ilex paraguariensis</name>
    <name type="common">yerba mate</name>
    <dbReference type="NCBI Taxonomy" id="185542"/>
    <lineage>
        <taxon>Eukaryota</taxon>
        <taxon>Viridiplantae</taxon>
        <taxon>Streptophyta</taxon>
        <taxon>Embryophyta</taxon>
        <taxon>Tracheophyta</taxon>
        <taxon>Spermatophyta</taxon>
        <taxon>Magnoliopsida</taxon>
        <taxon>eudicotyledons</taxon>
        <taxon>Gunneridae</taxon>
        <taxon>Pentapetalae</taxon>
        <taxon>asterids</taxon>
        <taxon>campanulids</taxon>
        <taxon>Aquifoliales</taxon>
        <taxon>Aquifoliaceae</taxon>
        <taxon>Ilex</taxon>
    </lineage>
</organism>
<comment type="caution">
    <text evidence="1">The sequence shown here is derived from an EMBL/GenBank/DDBJ whole genome shotgun (WGS) entry which is preliminary data.</text>
</comment>
<dbReference type="AlphaFoldDB" id="A0ABC8QRA5"/>
<sequence>MMIRCDNEAKSLGVQRVLYVPTRPRSVRKRMQGKQRGLFISSLRFSPEELEEKIAKLKYSRDYSLLFEDMDDNTQFSRRLTADNLVSLHSRSFDIKGSPAPSIKKRWLA</sequence>
<proteinExistence type="predicted"/>
<evidence type="ECO:0000313" key="2">
    <source>
        <dbReference type="Proteomes" id="UP001642360"/>
    </source>
</evidence>
<name>A0ABC8QRA5_9AQUA</name>
<gene>
    <name evidence="1" type="ORF">ILEXP_LOCUS1963</name>
</gene>
<dbReference type="Proteomes" id="UP001642360">
    <property type="component" value="Unassembled WGS sequence"/>
</dbReference>